<dbReference type="GO" id="GO:0006351">
    <property type="term" value="P:DNA-templated transcription"/>
    <property type="evidence" value="ECO:0007669"/>
    <property type="project" value="InterPro"/>
</dbReference>
<comment type="subcellular location">
    <subcellularLocation>
        <location evidence="1">Nucleus</location>
    </subcellularLocation>
</comment>
<evidence type="ECO:0000256" key="7">
    <source>
        <dbReference type="SAM" id="Phobius"/>
    </source>
</evidence>
<protein>
    <recommendedName>
        <fullName evidence="8">Xylanolytic transcriptional activator regulatory domain-containing protein</fullName>
    </recommendedName>
</protein>
<comment type="caution">
    <text evidence="9">The sequence shown here is derived from an EMBL/GenBank/DDBJ whole genome shotgun (WGS) entry which is preliminary data.</text>
</comment>
<sequence>MANEPQPGATPSDLEEAAVPPGEESQAQADPTGFLTSIRRHLTSIFSLRAVPQGRLQQGTDVLESGRDSSVFFMPSRTEGLAYMRCYFDHAASTYRFVDDDEITKATVGLYDDPASQEDTEMTALVLALMAIGVKLYHASQRQVALLPSFPLRITLVQIHLALTHFLLGLSRFQSAYLSFGTAARLALMLGLHRADNVTSPAEREKRRRIFWSAFMMDRHLSAVLGLPVLFDERDISQPYFKVPDNSALRTELSQQSRILIGSLANMKLSRTLGRAIRCLGSPRGITPEERSAHVLALEAELAQWAQETPAFFQPAAGAAAVDEPFAQVPHIFERQRHRVHSAYHFIRLLMYRSYLLDELLGRLRGAGGSAVPSQEVQACVNAAVRIAETAVAMQDHASYSGTFWSTAYFCFASLTVLFVYLMLYLDAPDRAHIEVVISHALQAGAQWNGAASTEQQKLLQESLRIARILTPPRAGNAPAGVAPERAGLDVGGTNDDLADNGIPFFLPADLASGVESTSLVALGATANEWETLWNDLQGMVHTGFDVTSEGAFAAGATLESLLNGEGMEGFEG</sequence>
<dbReference type="InterPro" id="IPR007219">
    <property type="entry name" value="XnlR_reg_dom"/>
</dbReference>
<dbReference type="PANTHER" id="PTHR47540">
    <property type="entry name" value="THIAMINE REPRESSIBLE GENES REGULATORY PROTEIN THI5"/>
    <property type="match status" value="1"/>
</dbReference>
<dbReference type="Pfam" id="PF04082">
    <property type="entry name" value="Fungal_trans"/>
    <property type="match status" value="1"/>
</dbReference>
<dbReference type="GO" id="GO:0043565">
    <property type="term" value="F:sequence-specific DNA binding"/>
    <property type="evidence" value="ECO:0007669"/>
    <property type="project" value="TreeGrafter"/>
</dbReference>
<keyword evidence="7" id="KW-0812">Transmembrane</keyword>
<evidence type="ECO:0000256" key="1">
    <source>
        <dbReference type="ARBA" id="ARBA00004123"/>
    </source>
</evidence>
<dbReference type="GO" id="GO:0045944">
    <property type="term" value="P:positive regulation of transcription by RNA polymerase II"/>
    <property type="evidence" value="ECO:0007669"/>
    <property type="project" value="TreeGrafter"/>
</dbReference>
<evidence type="ECO:0000256" key="6">
    <source>
        <dbReference type="SAM" id="MobiDB-lite"/>
    </source>
</evidence>
<evidence type="ECO:0000256" key="2">
    <source>
        <dbReference type="ARBA" id="ARBA00023015"/>
    </source>
</evidence>
<evidence type="ECO:0000313" key="10">
    <source>
        <dbReference type="Proteomes" id="UP001342314"/>
    </source>
</evidence>
<keyword evidence="2" id="KW-0805">Transcription regulation</keyword>
<dbReference type="SMART" id="SM00906">
    <property type="entry name" value="Fungal_trans"/>
    <property type="match status" value="1"/>
</dbReference>
<dbReference type="EMBL" id="BQKY01000001">
    <property type="protein sequence ID" value="GJN87587.1"/>
    <property type="molecule type" value="Genomic_DNA"/>
</dbReference>
<dbReference type="GO" id="GO:0008270">
    <property type="term" value="F:zinc ion binding"/>
    <property type="evidence" value="ECO:0007669"/>
    <property type="project" value="InterPro"/>
</dbReference>
<reference evidence="9 10" key="1">
    <citation type="submission" date="2021-12" db="EMBL/GenBank/DDBJ databases">
        <title>High titer production of polyol ester of fatty acids by Rhodotorula paludigena BS15 towards product separation-free biomass refinery.</title>
        <authorList>
            <person name="Mano J."/>
            <person name="Ono H."/>
            <person name="Tanaka T."/>
            <person name="Naito K."/>
            <person name="Sushida H."/>
            <person name="Ike M."/>
            <person name="Tokuyasu K."/>
            <person name="Kitaoka M."/>
        </authorList>
    </citation>
    <scope>NUCLEOTIDE SEQUENCE [LARGE SCALE GENOMIC DNA]</scope>
    <source>
        <strain evidence="9 10">BS15</strain>
    </source>
</reference>
<keyword evidence="7" id="KW-1133">Transmembrane helix</keyword>
<organism evidence="9 10">
    <name type="scientific">Rhodotorula paludigena</name>
    <dbReference type="NCBI Taxonomy" id="86838"/>
    <lineage>
        <taxon>Eukaryota</taxon>
        <taxon>Fungi</taxon>
        <taxon>Dikarya</taxon>
        <taxon>Basidiomycota</taxon>
        <taxon>Pucciniomycotina</taxon>
        <taxon>Microbotryomycetes</taxon>
        <taxon>Sporidiobolales</taxon>
        <taxon>Sporidiobolaceae</taxon>
        <taxon>Rhodotorula</taxon>
    </lineage>
</organism>
<evidence type="ECO:0000256" key="4">
    <source>
        <dbReference type="ARBA" id="ARBA00023163"/>
    </source>
</evidence>
<dbReference type="PANTHER" id="PTHR47540:SF2">
    <property type="entry name" value="ZN(II)2CYS6 TRANSCRIPTION FACTOR (EUROFUNG)"/>
    <property type="match status" value="1"/>
</dbReference>
<accession>A0AAV5GE30</accession>
<evidence type="ECO:0000256" key="3">
    <source>
        <dbReference type="ARBA" id="ARBA00023125"/>
    </source>
</evidence>
<keyword evidence="3" id="KW-0238">DNA-binding</keyword>
<name>A0AAV5GE30_9BASI</name>
<dbReference type="CDD" id="cd12148">
    <property type="entry name" value="fungal_TF_MHR"/>
    <property type="match status" value="1"/>
</dbReference>
<evidence type="ECO:0000313" key="9">
    <source>
        <dbReference type="EMBL" id="GJN87587.1"/>
    </source>
</evidence>
<feature type="domain" description="Xylanolytic transcriptional activator regulatory" evidence="8">
    <location>
        <begin position="176"/>
        <end position="247"/>
    </location>
</feature>
<keyword evidence="7" id="KW-0472">Membrane</keyword>
<dbReference type="InterPro" id="IPR051711">
    <property type="entry name" value="Stress_Response_Reg"/>
</dbReference>
<dbReference type="AlphaFoldDB" id="A0AAV5GE30"/>
<feature type="region of interest" description="Disordered" evidence="6">
    <location>
        <begin position="1"/>
        <end position="30"/>
    </location>
</feature>
<proteinExistence type="predicted"/>
<keyword evidence="10" id="KW-1185">Reference proteome</keyword>
<evidence type="ECO:0000259" key="8">
    <source>
        <dbReference type="SMART" id="SM00906"/>
    </source>
</evidence>
<evidence type="ECO:0000256" key="5">
    <source>
        <dbReference type="ARBA" id="ARBA00023242"/>
    </source>
</evidence>
<feature type="transmembrane region" description="Helical" evidence="7">
    <location>
        <begin position="404"/>
        <end position="426"/>
    </location>
</feature>
<keyword evidence="5" id="KW-0539">Nucleus</keyword>
<gene>
    <name evidence="9" type="ORF">Rhopal_000542-T1</name>
</gene>
<dbReference type="GO" id="GO:0005634">
    <property type="term" value="C:nucleus"/>
    <property type="evidence" value="ECO:0007669"/>
    <property type="project" value="UniProtKB-SubCell"/>
</dbReference>
<keyword evidence="4" id="KW-0804">Transcription</keyword>
<dbReference type="Proteomes" id="UP001342314">
    <property type="component" value="Unassembled WGS sequence"/>
</dbReference>